<accession>A0A9Q1GK47</accession>
<organism evidence="1 2">
    <name type="scientific">Carnegiea gigantea</name>
    <dbReference type="NCBI Taxonomy" id="171969"/>
    <lineage>
        <taxon>Eukaryota</taxon>
        <taxon>Viridiplantae</taxon>
        <taxon>Streptophyta</taxon>
        <taxon>Embryophyta</taxon>
        <taxon>Tracheophyta</taxon>
        <taxon>Spermatophyta</taxon>
        <taxon>Magnoliopsida</taxon>
        <taxon>eudicotyledons</taxon>
        <taxon>Gunneridae</taxon>
        <taxon>Pentapetalae</taxon>
        <taxon>Caryophyllales</taxon>
        <taxon>Cactineae</taxon>
        <taxon>Cactaceae</taxon>
        <taxon>Cactoideae</taxon>
        <taxon>Echinocereeae</taxon>
        <taxon>Carnegiea</taxon>
    </lineage>
</organism>
<dbReference type="PANTHER" id="PTHR47718:SF17">
    <property type="entry name" value="PROTEIN FAR1-RELATED SEQUENCE 5-LIKE"/>
    <property type="match status" value="1"/>
</dbReference>
<protein>
    <recommendedName>
        <fullName evidence="3">Protein FAR1-RELATED SEQUENCE</fullName>
    </recommendedName>
</protein>
<evidence type="ECO:0000313" key="1">
    <source>
        <dbReference type="EMBL" id="KAJ8420929.1"/>
    </source>
</evidence>
<sequence length="177" mass="20425">MEKYDCSNNHWLSNLYTLREKWCLAFSKEFFLVASEITNRSLKRRLCATVDLCDFYNIFCDVVSKWTSKENGEDYRCNKGNVEMAFPSVNILKHAISVYTVEAFLMFEKEFIDGAAYNYKAIESSSCSMVLHACCVEQVPDQYIIRRWCKGIKDGQTLDFGTSNGKDNVGCSSVWRM</sequence>
<dbReference type="EMBL" id="JAKOGI010003039">
    <property type="protein sequence ID" value="KAJ8420929.1"/>
    <property type="molecule type" value="Genomic_DNA"/>
</dbReference>
<proteinExistence type="predicted"/>
<evidence type="ECO:0000313" key="2">
    <source>
        <dbReference type="Proteomes" id="UP001153076"/>
    </source>
</evidence>
<comment type="caution">
    <text evidence="1">The sequence shown here is derived from an EMBL/GenBank/DDBJ whole genome shotgun (WGS) entry which is preliminary data.</text>
</comment>
<dbReference type="OrthoDB" id="2402896at2759"/>
<dbReference type="PANTHER" id="PTHR47718">
    <property type="entry name" value="OS01G0519700 PROTEIN"/>
    <property type="match status" value="1"/>
</dbReference>
<name>A0A9Q1GK47_9CARY</name>
<dbReference type="Proteomes" id="UP001153076">
    <property type="component" value="Unassembled WGS sequence"/>
</dbReference>
<evidence type="ECO:0008006" key="3">
    <source>
        <dbReference type="Google" id="ProtNLM"/>
    </source>
</evidence>
<dbReference type="AlphaFoldDB" id="A0A9Q1GK47"/>
<keyword evidence="2" id="KW-1185">Reference proteome</keyword>
<gene>
    <name evidence="1" type="ORF">Cgig2_017125</name>
</gene>
<reference evidence="1" key="1">
    <citation type="submission" date="2022-04" db="EMBL/GenBank/DDBJ databases">
        <title>Carnegiea gigantea Genome sequencing and assembly v2.</title>
        <authorList>
            <person name="Copetti D."/>
            <person name="Sanderson M.J."/>
            <person name="Burquez A."/>
            <person name="Wojciechowski M.F."/>
        </authorList>
    </citation>
    <scope>NUCLEOTIDE SEQUENCE</scope>
    <source>
        <strain evidence="1">SGP5-SGP5p</strain>
        <tissue evidence="1">Aerial part</tissue>
    </source>
</reference>